<name>A0A9X0HM06_SOLP1</name>
<accession>A0A9X0HM06</accession>
<dbReference type="RefSeq" id="WP_059069718.1">
    <property type="nucleotide sequence ID" value="NZ_LNAL01000006.1"/>
</dbReference>
<feature type="signal peptide" evidence="1">
    <location>
        <begin position="1"/>
        <end position="23"/>
    </location>
</feature>
<proteinExistence type="predicted"/>
<organism evidence="2 3">
    <name type="scientific">Solirubrum puertoriconensis</name>
    <dbReference type="NCBI Taxonomy" id="1751427"/>
    <lineage>
        <taxon>Bacteria</taxon>
        <taxon>Pseudomonadati</taxon>
        <taxon>Bacteroidota</taxon>
        <taxon>Cytophagia</taxon>
        <taxon>Cytophagales</taxon>
    </lineage>
</organism>
<keyword evidence="3" id="KW-1185">Reference proteome</keyword>
<dbReference type="EMBL" id="LNAL01000006">
    <property type="protein sequence ID" value="KUG08351.1"/>
    <property type="molecule type" value="Genomic_DNA"/>
</dbReference>
<sequence>MRKALEAGVLAAAFLLAPQVGWAQSKPLVYSSQTANSATGFAYLDTAQDAYLRQLRRENSLQHLTAHAPLARDKALLVGQWVHRLWKHSGRNEPSAPNVLTIISEAKASKNFRCVEYAKVTTDALLAWALKPACWR</sequence>
<keyword evidence="1" id="KW-0732">Signal</keyword>
<dbReference type="Proteomes" id="UP000054223">
    <property type="component" value="Unassembled WGS sequence"/>
</dbReference>
<gene>
    <name evidence="2" type="ORF">ASU33_09275</name>
</gene>
<comment type="caution">
    <text evidence="2">The sequence shown here is derived from an EMBL/GenBank/DDBJ whole genome shotgun (WGS) entry which is preliminary data.</text>
</comment>
<evidence type="ECO:0000256" key="1">
    <source>
        <dbReference type="SAM" id="SignalP"/>
    </source>
</evidence>
<evidence type="ECO:0000313" key="3">
    <source>
        <dbReference type="Proteomes" id="UP000054223"/>
    </source>
</evidence>
<evidence type="ECO:0000313" key="2">
    <source>
        <dbReference type="EMBL" id="KUG08351.1"/>
    </source>
</evidence>
<dbReference type="AlphaFoldDB" id="A0A9X0HM06"/>
<reference evidence="2 3" key="1">
    <citation type="submission" date="2015-11" db="EMBL/GenBank/DDBJ databases">
        <title>Solirubrum puertoriconensis gen. nov. an environmental bacteria isolated in Puerto Rico.</title>
        <authorList>
            <person name="Cuebas-Irizarry M.F."/>
            <person name="Montalvo-Rodriguez R."/>
        </authorList>
    </citation>
    <scope>NUCLEOTIDE SEQUENCE [LARGE SCALE GENOMIC DNA]</scope>
    <source>
        <strain evidence="2 3">MC1A</strain>
    </source>
</reference>
<protein>
    <submittedName>
        <fullName evidence="2">Uncharacterized protein</fullName>
    </submittedName>
</protein>
<feature type="chain" id="PRO_5040971544" evidence="1">
    <location>
        <begin position="24"/>
        <end position="136"/>
    </location>
</feature>
<dbReference type="OrthoDB" id="5166556at2"/>